<evidence type="ECO:0000313" key="2">
    <source>
        <dbReference type="Proteomes" id="UP000800200"/>
    </source>
</evidence>
<protein>
    <submittedName>
        <fullName evidence="1">Uncharacterized protein</fullName>
    </submittedName>
</protein>
<accession>A0A6A6DZU8</accession>
<sequence>MDATAGRSLPFASQAFTEHVIASNSAEAALNSPEPLHNPITELVSVGTAGPADLVCQMGRMVTESYAGEKEACLYLAVLRLWMCVYQYNGSDLPAMQYYQVSLLPDHQSSSSRNRRPV</sequence>
<reference evidence="1" key="1">
    <citation type="journal article" date="2020" name="Stud. Mycol.">
        <title>101 Dothideomycetes genomes: a test case for predicting lifestyles and emergence of pathogens.</title>
        <authorList>
            <person name="Haridas S."/>
            <person name="Albert R."/>
            <person name="Binder M."/>
            <person name="Bloem J."/>
            <person name="Labutti K."/>
            <person name="Salamov A."/>
            <person name="Andreopoulos B."/>
            <person name="Baker S."/>
            <person name="Barry K."/>
            <person name="Bills G."/>
            <person name="Bluhm B."/>
            <person name="Cannon C."/>
            <person name="Castanera R."/>
            <person name="Culley D."/>
            <person name="Daum C."/>
            <person name="Ezra D."/>
            <person name="Gonzalez J."/>
            <person name="Henrissat B."/>
            <person name="Kuo A."/>
            <person name="Liang C."/>
            <person name="Lipzen A."/>
            <person name="Lutzoni F."/>
            <person name="Magnuson J."/>
            <person name="Mondo S."/>
            <person name="Nolan M."/>
            <person name="Ohm R."/>
            <person name="Pangilinan J."/>
            <person name="Park H.-J."/>
            <person name="Ramirez L."/>
            <person name="Alfaro M."/>
            <person name="Sun H."/>
            <person name="Tritt A."/>
            <person name="Yoshinaga Y."/>
            <person name="Zwiers L.-H."/>
            <person name="Turgeon B."/>
            <person name="Goodwin S."/>
            <person name="Spatafora J."/>
            <person name="Crous P."/>
            <person name="Grigoriev I."/>
        </authorList>
    </citation>
    <scope>NUCLEOTIDE SEQUENCE</scope>
    <source>
        <strain evidence="1">CBS 207.26</strain>
    </source>
</reference>
<organism evidence="1 2">
    <name type="scientific">Zopfia rhizophila CBS 207.26</name>
    <dbReference type="NCBI Taxonomy" id="1314779"/>
    <lineage>
        <taxon>Eukaryota</taxon>
        <taxon>Fungi</taxon>
        <taxon>Dikarya</taxon>
        <taxon>Ascomycota</taxon>
        <taxon>Pezizomycotina</taxon>
        <taxon>Dothideomycetes</taxon>
        <taxon>Dothideomycetes incertae sedis</taxon>
        <taxon>Zopfiaceae</taxon>
        <taxon>Zopfia</taxon>
    </lineage>
</organism>
<keyword evidence="2" id="KW-1185">Reference proteome</keyword>
<name>A0A6A6DZU8_9PEZI</name>
<evidence type="ECO:0000313" key="1">
    <source>
        <dbReference type="EMBL" id="KAF2185084.1"/>
    </source>
</evidence>
<dbReference type="Proteomes" id="UP000800200">
    <property type="component" value="Unassembled WGS sequence"/>
</dbReference>
<gene>
    <name evidence="1" type="ORF">K469DRAFT_708359</name>
</gene>
<dbReference type="EMBL" id="ML994635">
    <property type="protein sequence ID" value="KAF2185084.1"/>
    <property type="molecule type" value="Genomic_DNA"/>
</dbReference>
<dbReference type="AlphaFoldDB" id="A0A6A6DZU8"/>
<proteinExistence type="predicted"/>